<feature type="region of interest" description="Disordered" evidence="1">
    <location>
        <begin position="357"/>
        <end position="443"/>
    </location>
</feature>
<keyword evidence="3" id="KW-1185">Reference proteome</keyword>
<protein>
    <submittedName>
        <fullName evidence="2">Uncharacterized protein</fullName>
    </submittedName>
</protein>
<reference evidence="3" key="1">
    <citation type="journal article" date="2019" name="Int. J. Syst. Evol. Microbiol.">
        <title>The Global Catalogue of Microorganisms (GCM) 10K type strain sequencing project: providing services to taxonomists for standard genome sequencing and annotation.</title>
        <authorList>
            <consortium name="The Broad Institute Genomics Platform"/>
            <consortium name="The Broad Institute Genome Sequencing Center for Infectious Disease"/>
            <person name="Wu L."/>
            <person name="Ma J."/>
        </authorList>
    </citation>
    <scope>NUCLEOTIDE SEQUENCE [LARGE SCALE GENOMIC DNA]</scope>
    <source>
        <strain evidence="3">JCM 31037</strain>
    </source>
</reference>
<evidence type="ECO:0000313" key="3">
    <source>
        <dbReference type="Proteomes" id="UP001597260"/>
    </source>
</evidence>
<evidence type="ECO:0000256" key="1">
    <source>
        <dbReference type="SAM" id="MobiDB-lite"/>
    </source>
</evidence>
<gene>
    <name evidence="2" type="ORF">ACFQ4H_05920</name>
</gene>
<feature type="compositionally biased region" description="Polar residues" evidence="1">
    <location>
        <begin position="427"/>
        <end position="437"/>
    </location>
</feature>
<proteinExistence type="predicted"/>
<dbReference type="EMBL" id="JBHTMP010000006">
    <property type="protein sequence ID" value="MFD1320627.1"/>
    <property type="molecule type" value="Genomic_DNA"/>
</dbReference>
<dbReference type="Proteomes" id="UP001597260">
    <property type="component" value="Unassembled WGS sequence"/>
</dbReference>
<organism evidence="2 3">
    <name type="scientific">Micromonospora sonneratiae</name>
    <dbReference type="NCBI Taxonomy" id="1184706"/>
    <lineage>
        <taxon>Bacteria</taxon>
        <taxon>Bacillati</taxon>
        <taxon>Actinomycetota</taxon>
        <taxon>Actinomycetes</taxon>
        <taxon>Micromonosporales</taxon>
        <taxon>Micromonosporaceae</taxon>
        <taxon>Micromonospora</taxon>
    </lineage>
</organism>
<sequence length="1066" mass="113386">MAVVVEIPCRLRVDRESLAQSADEVVAAFSSALGRAMATAEAELLIPRGATPLAHQPVFRWLGVLQGVPTEHRRALEDRLRAAVSRAAAASKVRADAAVAVDTVAPLTDAPAELVDRSKLRPLMGTYGVPSYDGGGRTRDVPVRASRPPAPPSVGYEWRLLTGSLTAAEKLEIVRVAQLRFGPLDRSTPRGLIFRERVGGANQFTVAIFEATPIFFSFSAFGTLEYQRSASDFTTAPTEPPPGPATAEFRAVTDRAGLIAVVAEFMDPPIRRQIQAAEPRREGTRVSEHDLQLDRAVAAHVERLTDRQLASLRGQSPAGVVIVQRGSAFVMLIVTAAQAGSLRWSGIARLLPVTNEVTRAGDDGGRGGDGGGARGSGAGAGGDGGEAGSGDRGGSGGSGGGGEGRGSGTGTGSGGGAPQRGGFVFDPTNTLPTSDDPNASRFPVIHRTGAGLQCQSMNGEPEVAELGQAAAEIRRRIDDLAFRLQIAPCNFAANFCILAARALRQRAADISTYITTTERAGFTQPVPEATGPLGPLTFQPVASPAIQFLRHLAGVVPRLHALAMLTLRTYESPEHWPKVKGGWIDSPASWNLHFLHEFTPAMNDAVGEIFVSGCQAMLLQLLLASKQGIEARITNFNRYAPIFERLMVSQLSDYAELQGLRDRLRWHERATWVHGATTTVGGDAAATVAVANPATAWFAAARSLSAAFLADERTVSAGTVGEIVTADGVTKIRDSRGMLWSEADIEQALVLQRAESEGIDPLVKQIADIPDVLSRFRRDRNAIRNELWRVLQEMRSNNTEMLGKARASARFAFKASQISEHIPTATIPGTSYPLQGIHLQVHEQLGEFFGGNVCYGLGIDRLFSAELGREALTSVGLTIGIVALSVLCPPAGFLVGVAVAGVEVAHAHERERLFESMLDPELVLTRAEVEVGLFAAYLGLALSLLPEAGTAVGAAVRGGRTAVRTGLQAGLRAGLRAGGRSARRYVVRRVTRQVLEAAQRDLLTEFVTQVTTALVMEKVVQKVLEPLLAHIEREAMIRGSVGGPDGARFVLAALRRDDADTSGGVR</sequence>
<name>A0ABW3YAI3_9ACTN</name>
<comment type="caution">
    <text evidence="2">The sequence shown here is derived from an EMBL/GenBank/DDBJ whole genome shotgun (WGS) entry which is preliminary data.</text>
</comment>
<feature type="compositionally biased region" description="Gly residues" evidence="1">
    <location>
        <begin position="367"/>
        <end position="419"/>
    </location>
</feature>
<accession>A0ABW3YAI3</accession>
<evidence type="ECO:0000313" key="2">
    <source>
        <dbReference type="EMBL" id="MFD1320627.1"/>
    </source>
</evidence>
<dbReference type="RefSeq" id="WP_377567808.1">
    <property type="nucleotide sequence ID" value="NZ_JBHTMP010000006.1"/>
</dbReference>